<evidence type="ECO:0000259" key="4">
    <source>
        <dbReference type="Pfam" id="PF17167"/>
    </source>
</evidence>
<evidence type="ECO:0000256" key="1">
    <source>
        <dbReference type="ARBA" id="ARBA00022676"/>
    </source>
</evidence>
<dbReference type="InterPro" id="IPR008928">
    <property type="entry name" value="6-hairpin_glycosidase_sf"/>
</dbReference>
<evidence type="ECO:0000313" key="5">
    <source>
        <dbReference type="EMBL" id="HIR88181.1"/>
    </source>
</evidence>
<dbReference type="Gene3D" id="1.50.10.10">
    <property type="match status" value="1"/>
</dbReference>
<dbReference type="Pfam" id="PF06165">
    <property type="entry name" value="GH94_b-supersand"/>
    <property type="match status" value="1"/>
</dbReference>
<dbReference type="InterPro" id="IPR012341">
    <property type="entry name" value="6hp_glycosidase-like_sf"/>
</dbReference>
<sequence>MKKIQFIDQNGTFSIQNPENYSYLYFPIAGEMGLKSSLTPNLGGDSKIDQESFLLEPVSSENLHNNRSTRNFWCKVDGVGCWSATGASAEEENKKFTKEQDSSILTAGLMWQTVKRNSQKYQLEAEITSFVLVNQNVEIMHVKICNKAETEQKITPIAAIPIYGRSADNIRDHRNVTSMLHRIYTKESGVLVKPTMSFDEKGHRVNHLIYYVAGQEGDGNKPESFYPTVDSFIGEGGSFTHPQAVYKEKNGMPSGIQIDGREAMGGLCFKTVVLKPNEIAEYNLFIGITDQENNIEKILLQYHSSQTIQKAFQSVREYWQQKVNVRYHTGNPDFDFWMRWISFQPFLRRIYGCSFLPHHDYGRGGRGWRDLWQDCLSLLLMDPSDVRQMIVGNYNGVRIDGTNATIIGHKQGEFVSDRNGINRVWMDHGVWPFMTTKLYIDQTGDIQVLMEKVAYFKDAQSERGMTIDCDWNDEYGVKQKTQSGTVYKGTILEHILLEHFCAFYEVGEHNEIRLRGADWNDALDMAEKYGESVAFTCAYAGNLKQIADCLRILKEKTSYKEMELLEEMSILLKDEQEIYQSVEKKREVLTKYLDSCRHNVKGKTMVVSIDDLIRNLEQKSNWMIQHIREQEWISITENEGWFNSYYDNHKNAVEGIFGDQVRMMLTGQVFAIMSNTATQDQIKQICKSADHYLYNAAIGGYRLNTDFKELKFDMGRMFGFAYGEKENGAVFSHMTVMYANALYKRNFVKEGYRALKTLADTALDFDTSKIYPGIPEYFNKEGRGMYHYLTGAASWYMMTMITEVFGIHGEVGDLVIKPKLVKEQFDEKNQAMIQLYFGGKEFKITFQNSDELEFGEYKVNRASCDGVPLQILNGEQAVIPYKDLNAMGEGIHEITVDLASNCI</sequence>
<dbReference type="SUPFAM" id="SSF48208">
    <property type="entry name" value="Six-hairpin glycosidases"/>
    <property type="match status" value="1"/>
</dbReference>
<gene>
    <name evidence="5" type="ORF">IAC96_04445</name>
</gene>
<dbReference type="GO" id="GO:0005975">
    <property type="term" value="P:carbohydrate metabolic process"/>
    <property type="evidence" value="ECO:0007669"/>
    <property type="project" value="InterPro"/>
</dbReference>
<dbReference type="CDD" id="cd11749">
    <property type="entry name" value="GH94N_LBP_like"/>
    <property type="match status" value="1"/>
</dbReference>
<dbReference type="Pfam" id="PF17167">
    <property type="entry name" value="Glyco_hydro_94"/>
    <property type="match status" value="1"/>
</dbReference>
<dbReference type="GO" id="GO:0016757">
    <property type="term" value="F:glycosyltransferase activity"/>
    <property type="evidence" value="ECO:0007669"/>
    <property type="project" value="UniProtKB-KW"/>
</dbReference>
<dbReference type="InterPro" id="IPR011013">
    <property type="entry name" value="Gal_mutarotase_sf_dom"/>
</dbReference>
<name>A0A9D1EDR3_9FIRM</name>
<organism evidence="5 6">
    <name type="scientific">Candidatus Fimimorpha faecalis</name>
    <dbReference type="NCBI Taxonomy" id="2840824"/>
    <lineage>
        <taxon>Bacteria</taxon>
        <taxon>Bacillati</taxon>
        <taxon>Bacillota</taxon>
        <taxon>Clostridia</taxon>
        <taxon>Eubacteriales</taxon>
        <taxon>Candidatus Fimimorpha</taxon>
    </lineage>
</organism>
<keyword evidence="2" id="KW-0808">Transferase</keyword>
<keyword evidence="1" id="KW-0328">Glycosyltransferase</keyword>
<dbReference type="InterPro" id="IPR037018">
    <property type="entry name" value="GH65_N"/>
</dbReference>
<dbReference type="PANTHER" id="PTHR37469">
    <property type="entry name" value="CELLOBIONIC ACID PHOSPHORYLASE-RELATED"/>
    <property type="match status" value="1"/>
</dbReference>
<protein>
    <submittedName>
        <fullName evidence="5">Cellobiose phosphorylase</fullName>
    </submittedName>
</protein>
<comment type="caution">
    <text evidence="5">The sequence shown here is derived from an EMBL/GenBank/DDBJ whole genome shotgun (WGS) entry which is preliminary data.</text>
</comment>
<evidence type="ECO:0000259" key="3">
    <source>
        <dbReference type="Pfam" id="PF06165"/>
    </source>
</evidence>
<dbReference type="PANTHER" id="PTHR37469:SF2">
    <property type="entry name" value="CELLOBIONIC ACID PHOSPHORYLASE"/>
    <property type="match status" value="1"/>
</dbReference>
<evidence type="ECO:0000256" key="2">
    <source>
        <dbReference type="ARBA" id="ARBA00022679"/>
    </source>
</evidence>
<dbReference type="GO" id="GO:0030246">
    <property type="term" value="F:carbohydrate binding"/>
    <property type="evidence" value="ECO:0007669"/>
    <property type="project" value="InterPro"/>
</dbReference>
<feature type="domain" description="Glycosyl hydrolase 94 catalytic" evidence="4">
    <location>
        <begin position="615"/>
        <end position="806"/>
    </location>
</feature>
<proteinExistence type="predicted"/>
<dbReference type="InterPro" id="IPR033432">
    <property type="entry name" value="GH94_catalytic"/>
</dbReference>
<evidence type="ECO:0000313" key="6">
    <source>
        <dbReference type="Proteomes" id="UP000824201"/>
    </source>
</evidence>
<dbReference type="Gene3D" id="2.70.98.40">
    <property type="entry name" value="Glycoside hydrolase, family 65, N-terminal domain"/>
    <property type="match status" value="1"/>
</dbReference>
<accession>A0A9D1EDR3</accession>
<dbReference type="EMBL" id="DVHN01000051">
    <property type="protein sequence ID" value="HIR88181.1"/>
    <property type="molecule type" value="Genomic_DNA"/>
</dbReference>
<dbReference type="SUPFAM" id="SSF74650">
    <property type="entry name" value="Galactose mutarotase-like"/>
    <property type="match status" value="1"/>
</dbReference>
<dbReference type="AlphaFoldDB" id="A0A9D1EDR3"/>
<reference evidence="5" key="1">
    <citation type="submission" date="2020-10" db="EMBL/GenBank/DDBJ databases">
        <authorList>
            <person name="Gilroy R."/>
        </authorList>
    </citation>
    <scope>NUCLEOTIDE SEQUENCE</scope>
    <source>
        <strain evidence="5">ChiW13-3771</strain>
    </source>
</reference>
<dbReference type="InterPro" id="IPR052047">
    <property type="entry name" value="GH94_Enzymes"/>
</dbReference>
<dbReference type="Proteomes" id="UP000824201">
    <property type="component" value="Unassembled WGS sequence"/>
</dbReference>
<dbReference type="InterPro" id="IPR010383">
    <property type="entry name" value="Glyco_hydrolase_94_b-supersand"/>
</dbReference>
<reference evidence="5" key="2">
    <citation type="journal article" date="2021" name="PeerJ">
        <title>Extensive microbial diversity within the chicken gut microbiome revealed by metagenomics and culture.</title>
        <authorList>
            <person name="Gilroy R."/>
            <person name="Ravi A."/>
            <person name="Getino M."/>
            <person name="Pursley I."/>
            <person name="Horton D.L."/>
            <person name="Alikhan N.F."/>
            <person name="Baker D."/>
            <person name="Gharbi K."/>
            <person name="Hall N."/>
            <person name="Watson M."/>
            <person name="Adriaenssens E.M."/>
            <person name="Foster-Nyarko E."/>
            <person name="Jarju S."/>
            <person name="Secka A."/>
            <person name="Antonio M."/>
            <person name="Oren A."/>
            <person name="Chaudhuri R.R."/>
            <person name="La Ragione R."/>
            <person name="Hildebrand F."/>
            <person name="Pallen M.J."/>
        </authorList>
    </citation>
    <scope>NUCLEOTIDE SEQUENCE</scope>
    <source>
        <strain evidence="5">ChiW13-3771</strain>
    </source>
</reference>
<feature type="domain" description="Glycosyl hydrolase 94 supersandwich" evidence="3">
    <location>
        <begin position="117"/>
        <end position="304"/>
    </location>
</feature>